<dbReference type="EMBL" id="CAJVPS010040542">
    <property type="protein sequence ID" value="CAG8750735.1"/>
    <property type="molecule type" value="Genomic_DNA"/>
</dbReference>
<gene>
    <name evidence="1" type="ORF">ALEPTO_LOCUS13286</name>
</gene>
<dbReference type="Proteomes" id="UP000789508">
    <property type="component" value="Unassembled WGS sequence"/>
</dbReference>
<protein>
    <submittedName>
        <fullName evidence="1">11051_t:CDS:1</fullName>
    </submittedName>
</protein>
<keyword evidence="2" id="KW-1185">Reference proteome</keyword>
<proteinExistence type="predicted"/>
<evidence type="ECO:0000313" key="1">
    <source>
        <dbReference type="EMBL" id="CAG8750735.1"/>
    </source>
</evidence>
<comment type="caution">
    <text evidence="1">The sequence shown here is derived from an EMBL/GenBank/DDBJ whole genome shotgun (WGS) entry which is preliminary data.</text>
</comment>
<dbReference type="AlphaFoldDB" id="A0A9N9IUT0"/>
<sequence length="61" mass="7412">EQLLLEEFMIAVCEYINLKEETYNIIDYTEKQDSCMMREIIVTIQEYSKEGEEKKKEKLEK</sequence>
<reference evidence="1" key="1">
    <citation type="submission" date="2021-06" db="EMBL/GenBank/DDBJ databases">
        <authorList>
            <person name="Kallberg Y."/>
            <person name="Tangrot J."/>
            <person name="Rosling A."/>
        </authorList>
    </citation>
    <scope>NUCLEOTIDE SEQUENCE</scope>
    <source>
        <strain evidence="1">FL130A</strain>
    </source>
</reference>
<name>A0A9N9IUT0_9GLOM</name>
<evidence type="ECO:0000313" key="2">
    <source>
        <dbReference type="Proteomes" id="UP000789508"/>
    </source>
</evidence>
<organism evidence="1 2">
    <name type="scientific">Ambispora leptoticha</name>
    <dbReference type="NCBI Taxonomy" id="144679"/>
    <lineage>
        <taxon>Eukaryota</taxon>
        <taxon>Fungi</taxon>
        <taxon>Fungi incertae sedis</taxon>
        <taxon>Mucoromycota</taxon>
        <taxon>Glomeromycotina</taxon>
        <taxon>Glomeromycetes</taxon>
        <taxon>Archaeosporales</taxon>
        <taxon>Ambisporaceae</taxon>
        <taxon>Ambispora</taxon>
    </lineage>
</organism>
<accession>A0A9N9IUT0</accession>
<feature type="non-terminal residue" evidence="1">
    <location>
        <position position="61"/>
    </location>
</feature>
<feature type="non-terminal residue" evidence="1">
    <location>
        <position position="1"/>
    </location>
</feature>